<protein>
    <submittedName>
        <fullName evidence="6">ABC-type multidrug transport system ATPase subunit</fullName>
    </submittedName>
</protein>
<dbReference type="PANTHER" id="PTHR42939">
    <property type="entry name" value="ABC TRANSPORTER ATP-BINDING PROTEIN ALBC-RELATED"/>
    <property type="match status" value="1"/>
</dbReference>
<dbReference type="InterPro" id="IPR003593">
    <property type="entry name" value="AAA+_ATPase"/>
</dbReference>
<accession>A0ABU0E6U6</accession>
<dbReference type="PANTHER" id="PTHR42939:SF1">
    <property type="entry name" value="ABC TRANSPORTER ATP-BINDING PROTEIN ALBC-RELATED"/>
    <property type="match status" value="1"/>
</dbReference>
<sequence length="222" mass="25610">MKSIKLENMSFSYTDEPFLKNIQLEITEEDKCIFLHGRNGSGKSTLLNILCGLLKPIEGKVKRQDMSIAFLPYESILFKNLDVLDNLKYYYRNFCNQNFSLDDPKVSNLLSLLEIDFFDRKVANCSSGEQKKIALACVLFMEADLVILDEPFVAVDYQSLDTIIQLINTYKQHQVFLITTHSFSIMEKVVDRLLILENGTVTLDSSDAKEIQNYRKHDERIT</sequence>
<keyword evidence="3" id="KW-0547">Nucleotide-binding</keyword>
<dbReference type="PROSITE" id="PS00211">
    <property type="entry name" value="ABC_TRANSPORTER_1"/>
    <property type="match status" value="1"/>
</dbReference>
<dbReference type="Proteomes" id="UP001230220">
    <property type="component" value="Unassembled WGS sequence"/>
</dbReference>
<evidence type="ECO:0000313" key="6">
    <source>
        <dbReference type="EMBL" id="MDQ0362590.1"/>
    </source>
</evidence>
<keyword evidence="4" id="KW-0067">ATP-binding</keyword>
<proteinExistence type="predicted"/>
<evidence type="ECO:0000313" key="7">
    <source>
        <dbReference type="Proteomes" id="UP001230220"/>
    </source>
</evidence>
<dbReference type="InterPro" id="IPR003439">
    <property type="entry name" value="ABC_transporter-like_ATP-bd"/>
</dbReference>
<evidence type="ECO:0000256" key="4">
    <source>
        <dbReference type="ARBA" id="ARBA00022840"/>
    </source>
</evidence>
<evidence type="ECO:0000256" key="3">
    <source>
        <dbReference type="ARBA" id="ARBA00022741"/>
    </source>
</evidence>
<dbReference type="SMART" id="SM00382">
    <property type="entry name" value="AAA"/>
    <property type="match status" value="1"/>
</dbReference>
<keyword evidence="7" id="KW-1185">Reference proteome</keyword>
<dbReference type="InterPro" id="IPR017871">
    <property type="entry name" value="ABC_transporter-like_CS"/>
</dbReference>
<dbReference type="Gene3D" id="3.40.50.300">
    <property type="entry name" value="P-loop containing nucleotide triphosphate hydrolases"/>
    <property type="match status" value="1"/>
</dbReference>
<dbReference type="InterPro" id="IPR027417">
    <property type="entry name" value="P-loop_NTPase"/>
</dbReference>
<comment type="subcellular location">
    <subcellularLocation>
        <location evidence="1">Cell membrane</location>
        <topology evidence="1">Peripheral membrane protein</topology>
    </subcellularLocation>
</comment>
<dbReference type="RefSeq" id="WP_307410337.1">
    <property type="nucleotide sequence ID" value="NZ_JAUSUR010000007.1"/>
</dbReference>
<name>A0ABU0E6U6_9FIRM</name>
<reference evidence="6 7" key="1">
    <citation type="submission" date="2023-07" db="EMBL/GenBank/DDBJ databases">
        <title>Genomic Encyclopedia of Type Strains, Phase IV (KMG-IV): sequencing the most valuable type-strain genomes for metagenomic binning, comparative biology and taxonomic classification.</title>
        <authorList>
            <person name="Goeker M."/>
        </authorList>
    </citation>
    <scope>NUCLEOTIDE SEQUENCE [LARGE SCALE GENOMIC DNA]</scope>
    <source>
        <strain evidence="6 7">DSM 16784</strain>
    </source>
</reference>
<dbReference type="InterPro" id="IPR015856">
    <property type="entry name" value="ABC_transpr_CbiO/EcfA_su"/>
</dbReference>
<organism evidence="6 7">
    <name type="scientific">Breznakia pachnodae</name>
    <dbReference type="NCBI Taxonomy" id="265178"/>
    <lineage>
        <taxon>Bacteria</taxon>
        <taxon>Bacillati</taxon>
        <taxon>Bacillota</taxon>
        <taxon>Erysipelotrichia</taxon>
        <taxon>Erysipelotrichales</taxon>
        <taxon>Erysipelotrichaceae</taxon>
        <taxon>Breznakia</taxon>
    </lineage>
</organism>
<dbReference type="InterPro" id="IPR051782">
    <property type="entry name" value="ABC_Transporter_VariousFunc"/>
</dbReference>
<evidence type="ECO:0000259" key="5">
    <source>
        <dbReference type="PROSITE" id="PS50893"/>
    </source>
</evidence>
<dbReference type="Pfam" id="PF00005">
    <property type="entry name" value="ABC_tran"/>
    <property type="match status" value="1"/>
</dbReference>
<dbReference type="SUPFAM" id="SSF52540">
    <property type="entry name" value="P-loop containing nucleoside triphosphate hydrolases"/>
    <property type="match status" value="1"/>
</dbReference>
<evidence type="ECO:0000256" key="2">
    <source>
        <dbReference type="ARBA" id="ARBA00022448"/>
    </source>
</evidence>
<gene>
    <name evidence="6" type="ORF">J2S15_003344</name>
</gene>
<comment type="caution">
    <text evidence="6">The sequence shown here is derived from an EMBL/GenBank/DDBJ whole genome shotgun (WGS) entry which is preliminary data.</text>
</comment>
<feature type="domain" description="ABC transporter" evidence="5">
    <location>
        <begin position="4"/>
        <end position="220"/>
    </location>
</feature>
<dbReference type="CDD" id="cd03225">
    <property type="entry name" value="ABC_cobalt_CbiO_domain1"/>
    <property type="match status" value="1"/>
</dbReference>
<evidence type="ECO:0000256" key="1">
    <source>
        <dbReference type="ARBA" id="ARBA00004202"/>
    </source>
</evidence>
<dbReference type="PROSITE" id="PS50893">
    <property type="entry name" value="ABC_TRANSPORTER_2"/>
    <property type="match status" value="1"/>
</dbReference>
<keyword evidence="2" id="KW-0813">Transport</keyword>
<dbReference type="EMBL" id="JAUSUR010000007">
    <property type="protein sequence ID" value="MDQ0362590.1"/>
    <property type="molecule type" value="Genomic_DNA"/>
</dbReference>